<keyword evidence="23" id="KW-1185">Reference proteome</keyword>
<evidence type="ECO:0000256" key="13">
    <source>
        <dbReference type="ARBA" id="ARBA00023268"/>
    </source>
</evidence>
<comment type="catalytic activity">
    <reaction evidence="15 17 19">
        <text>(6S)-NADHX + ADP = AMP + phosphate + NADH + H(+)</text>
        <dbReference type="Rhea" id="RHEA:32223"/>
        <dbReference type="ChEBI" id="CHEBI:15378"/>
        <dbReference type="ChEBI" id="CHEBI:43474"/>
        <dbReference type="ChEBI" id="CHEBI:57945"/>
        <dbReference type="ChEBI" id="CHEBI:64074"/>
        <dbReference type="ChEBI" id="CHEBI:456215"/>
        <dbReference type="ChEBI" id="CHEBI:456216"/>
        <dbReference type="EC" id="4.2.1.136"/>
    </reaction>
</comment>
<dbReference type="GO" id="GO:0110051">
    <property type="term" value="P:metabolite repair"/>
    <property type="evidence" value="ECO:0007669"/>
    <property type="project" value="TreeGrafter"/>
</dbReference>
<dbReference type="EC" id="5.1.99.6" evidence="19"/>
<dbReference type="SUPFAM" id="SSF64153">
    <property type="entry name" value="YjeF N-terminal domain-like"/>
    <property type="match status" value="1"/>
</dbReference>
<comment type="caution">
    <text evidence="22">The sequence shown here is derived from an EMBL/GenBank/DDBJ whole genome shotgun (WGS) entry which is preliminary data.</text>
</comment>
<comment type="similarity">
    <text evidence="4 19">In the C-terminal section; belongs to the NnrD/CARKD family.</text>
</comment>
<evidence type="ECO:0000313" key="23">
    <source>
        <dbReference type="Proteomes" id="UP000249782"/>
    </source>
</evidence>
<evidence type="ECO:0000256" key="4">
    <source>
        <dbReference type="ARBA" id="ARBA00009524"/>
    </source>
</evidence>
<feature type="binding site" evidence="18">
    <location>
        <begin position="129"/>
        <end position="135"/>
    </location>
    <ligand>
        <name>(6S)-NADPHX</name>
        <dbReference type="ChEBI" id="CHEBI:64076"/>
    </ligand>
</feature>
<dbReference type="PANTHER" id="PTHR12592:SF0">
    <property type="entry name" value="ATP-DEPENDENT (S)-NAD(P)H-HYDRATE DEHYDRATASE"/>
    <property type="match status" value="1"/>
</dbReference>
<dbReference type="NCBIfam" id="TIGR00197">
    <property type="entry name" value="yjeF_nterm"/>
    <property type="match status" value="1"/>
</dbReference>
<dbReference type="HAMAP" id="MF_01966">
    <property type="entry name" value="NADHX_epimerase"/>
    <property type="match status" value="1"/>
</dbReference>
<evidence type="ECO:0000259" key="21">
    <source>
        <dbReference type="PROSITE" id="PS51385"/>
    </source>
</evidence>
<evidence type="ECO:0000256" key="8">
    <source>
        <dbReference type="ARBA" id="ARBA00022857"/>
    </source>
</evidence>
<comment type="similarity">
    <text evidence="18">Belongs to the NnrE/AIBP family.</text>
</comment>
<comment type="caution">
    <text evidence="17">Lacks conserved residue(s) required for the propagation of feature annotation.</text>
</comment>
<evidence type="ECO:0000256" key="9">
    <source>
        <dbReference type="ARBA" id="ARBA00022958"/>
    </source>
</evidence>
<dbReference type="OrthoDB" id="15148at2157"/>
<keyword evidence="8 17" id="KW-0521">NADP</keyword>
<dbReference type="NCBIfam" id="TIGR00196">
    <property type="entry name" value="yjeF_cterm"/>
    <property type="match status" value="1"/>
</dbReference>
<dbReference type="AlphaFoldDB" id="A0A328PJ23"/>
<sequence>MRPIDMMVTDLNAEYLGIPRLSLMENAGKAVAQQVNKIVDSGRVTIFAGTGGNGGDGFVAARHLLNMGFKVEVILLAHPSKIRSKEAKKNWEVLEKMRISPAPLELRIIEDSSQLEPPYSAVIVDAILGTGIKGRLREPIRSAIKIMNESEALKIAVDIPSGVDPGTGEVLDVAVEADYTVTFHRIKDGLKMADPTFTGEIIVSDIGIPIICEVFTGPGDLLRLPKRKGSSHKGENGRILIVGGSAKYAGAPALAGLAALKAGADIVTIACSESAMLPIKSYSPDLIVKGFPGDHINPRMIKKALKIIERVDCILIGCGGGLEPDTGDAFNLLVQEIMKMEKPLVIDADGLKLIKKDTIKDYPNLIITPHEGEFREFFSLKSPIIIEDFKEKVTAYHSIANNIKGVVLLKGPVDMIFQGEKVRLNSTGTPGMTVGGTGDCLAGITASLWAQGLTPMDAAALAAFINGRAGEMAEKEYGYGFTASEMINFIPKAMSIPTITSGIT</sequence>
<feature type="binding site" evidence="17">
    <location>
        <position position="251"/>
    </location>
    <ligand>
        <name>(6S)-NADPHX</name>
        <dbReference type="ChEBI" id="CHEBI:64076"/>
    </ligand>
</feature>
<dbReference type="PIRSF" id="PIRSF017184">
    <property type="entry name" value="Nnr"/>
    <property type="match status" value="1"/>
</dbReference>
<feature type="binding site" evidence="17">
    <location>
        <position position="439"/>
    </location>
    <ligand>
        <name>(6S)-NADPHX</name>
        <dbReference type="ChEBI" id="CHEBI:64076"/>
    </ligand>
</feature>
<name>A0A328PJ23_9EURY</name>
<comment type="subunit">
    <text evidence="17">Homotetramer.</text>
</comment>
<dbReference type="Pfam" id="PF01256">
    <property type="entry name" value="Carb_kinase"/>
    <property type="match status" value="1"/>
</dbReference>
<feature type="binding site" evidence="17">
    <location>
        <position position="319"/>
    </location>
    <ligand>
        <name>(6S)-NADPHX</name>
        <dbReference type="ChEBI" id="CHEBI:64076"/>
    </ligand>
</feature>
<keyword evidence="13" id="KW-0511">Multifunctional enzyme</keyword>
<comment type="cofactor">
    <cofactor evidence="18 19">
        <name>K(+)</name>
        <dbReference type="ChEBI" id="CHEBI:29103"/>
    </cofactor>
    <text evidence="18 19">Binds 1 potassium ion per subunit.</text>
</comment>
<feature type="binding site" evidence="17">
    <location>
        <position position="370"/>
    </location>
    <ligand>
        <name>(6S)-NADPHX</name>
        <dbReference type="ChEBI" id="CHEBI:64076"/>
    </ligand>
</feature>
<comment type="similarity">
    <text evidence="3 19">In the N-terminal section; belongs to the NnrE/AIBP family.</text>
</comment>
<evidence type="ECO:0000256" key="14">
    <source>
        <dbReference type="ARBA" id="ARBA00025153"/>
    </source>
</evidence>
<dbReference type="EC" id="4.2.1.136" evidence="19"/>
<dbReference type="PROSITE" id="PS51383">
    <property type="entry name" value="YJEF_C_3"/>
    <property type="match status" value="1"/>
</dbReference>
<protein>
    <recommendedName>
        <fullName evidence="19">Bifunctional NAD(P)H-hydrate repair enzyme</fullName>
    </recommendedName>
    <alternativeName>
        <fullName evidence="19">Nicotinamide nucleotide repair protein</fullName>
    </alternativeName>
    <domain>
        <recommendedName>
            <fullName evidence="19">ADP-dependent (S)-NAD(P)H-hydrate dehydratase</fullName>
            <ecNumber evidence="19">4.2.1.136</ecNumber>
        </recommendedName>
        <alternativeName>
            <fullName evidence="19">ADP-dependent NAD(P)HX dehydratase</fullName>
        </alternativeName>
    </domain>
    <domain>
        <recommendedName>
            <fullName evidence="19">NAD(P)H-hydrate epimerase</fullName>
            <ecNumber evidence="19">5.1.99.6</ecNumber>
        </recommendedName>
    </domain>
</protein>
<dbReference type="SUPFAM" id="SSF53613">
    <property type="entry name" value="Ribokinase-like"/>
    <property type="match status" value="1"/>
</dbReference>
<dbReference type="Proteomes" id="UP000249782">
    <property type="component" value="Unassembled WGS sequence"/>
</dbReference>
<dbReference type="Gene3D" id="3.40.50.10260">
    <property type="entry name" value="YjeF N-terminal domain"/>
    <property type="match status" value="1"/>
</dbReference>
<organism evidence="22 23">
    <name type="scientific">Methanothermobacter tenebrarum</name>
    <dbReference type="NCBI Taxonomy" id="680118"/>
    <lineage>
        <taxon>Archaea</taxon>
        <taxon>Methanobacteriati</taxon>
        <taxon>Methanobacteriota</taxon>
        <taxon>Methanomada group</taxon>
        <taxon>Methanobacteria</taxon>
        <taxon>Methanobacteriales</taxon>
        <taxon>Methanobacteriaceae</taxon>
        <taxon>Methanothermobacter</taxon>
    </lineage>
</organism>
<evidence type="ECO:0000256" key="10">
    <source>
        <dbReference type="ARBA" id="ARBA00023027"/>
    </source>
</evidence>
<gene>
    <name evidence="17" type="primary">nnrD</name>
    <name evidence="18" type="synonym">nnrE</name>
    <name evidence="22" type="ORF">DPC56_02300</name>
</gene>
<evidence type="ECO:0000256" key="16">
    <source>
        <dbReference type="ARBA" id="ARBA00049209"/>
    </source>
</evidence>
<evidence type="ECO:0000256" key="15">
    <source>
        <dbReference type="ARBA" id="ARBA00048238"/>
    </source>
</evidence>
<comment type="catalytic activity">
    <reaction evidence="2 18 19">
        <text>(6R)-NADPHX = (6S)-NADPHX</text>
        <dbReference type="Rhea" id="RHEA:32227"/>
        <dbReference type="ChEBI" id="CHEBI:64076"/>
        <dbReference type="ChEBI" id="CHEBI:64077"/>
        <dbReference type="EC" id="5.1.99.6"/>
    </reaction>
</comment>
<comment type="function">
    <text evidence="14 19">Bifunctional enzyme that catalyzes the epimerization of the S- and R-forms of NAD(P)HX and the dehydration of the S-form of NAD(P)HX at the expense of ADP, which is converted to AMP. This allows the repair of both epimers of NAD(P)HX, a damaged form of NAD(P)H that is a result of enzymatic or heat-dependent hydration.</text>
</comment>
<evidence type="ECO:0000256" key="11">
    <source>
        <dbReference type="ARBA" id="ARBA00023235"/>
    </source>
</evidence>
<comment type="catalytic activity">
    <reaction evidence="1 18 19">
        <text>(6R)-NADHX = (6S)-NADHX</text>
        <dbReference type="Rhea" id="RHEA:32215"/>
        <dbReference type="ChEBI" id="CHEBI:64074"/>
        <dbReference type="ChEBI" id="CHEBI:64075"/>
        <dbReference type="EC" id="5.1.99.6"/>
    </reaction>
</comment>
<comment type="function">
    <text evidence="17">Catalyzes the dehydration of the S-form of NAD(P)HX at the expense of ADP, which is converted to AMP. Together with NAD(P)HX epimerase, which catalyzes the epimerization of the S- and R-forms, the enzyme allows the repair of both epimers of NAD(P)HX, a damaged form of NAD(P)H that is a result of enzymatic or heat-dependent hydration.</text>
</comment>
<evidence type="ECO:0000256" key="2">
    <source>
        <dbReference type="ARBA" id="ARBA00000909"/>
    </source>
</evidence>
<dbReference type="CDD" id="cd01171">
    <property type="entry name" value="YXKO-related"/>
    <property type="match status" value="1"/>
</dbReference>
<feature type="domain" description="YjeF C-terminal" evidence="20">
    <location>
        <begin position="216"/>
        <end position="497"/>
    </location>
</feature>
<evidence type="ECO:0000256" key="17">
    <source>
        <dbReference type="HAMAP-Rule" id="MF_01965"/>
    </source>
</evidence>
<dbReference type="GO" id="GO:0005524">
    <property type="term" value="F:ATP binding"/>
    <property type="evidence" value="ECO:0007669"/>
    <property type="project" value="UniProtKB-UniRule"/>
</dbReference>
<evidence type="ECO:0000256" key="18">
    <source>
        <dbReference type="HAMAP-Rule" id="MF_01966"/>
    </source>
</evidence>
<feature type="domain" description="YjeF N-terminal" evidence="21">
    <location>
        <begin position="1"/>
        <end position="214"/>
    </location>
</feature>
<keyword evidence="11 18" id="KW-0413">Isomerase</keyword>
<evidence type="ECO:0000256" key="1">
    <source>
        <dbReference type="ARBA" id="ARBA00000013"/>
    </source>
</evidence>
<evidence type="ECO:0000256" key="6">
    <source>
        <dbReference type="ARBA" id="ARBA00022741"/>
    </source>
</evidence>
<dbReference type="GO" id="GO:0052856">
    <property type="term" value="F:NAD(P)HX epimerase activity"/>
    <property type="evidence" value="ECO:0007669"/>
    <property type="project" value="UniProtKB-UniRule"/>
</dbReference>
<evidence type="ECO:0000256" key="3">
    <source>
        <dbReference type="ARBA" id="ARBA00006001"/>
    </source>
</evidence>
<comment type="function">
    <text evidence="18">Catalyzes the epimerization of the S- and R-forms of NAD(P)HX, a damaged form of NAD(P)H that is a result of enzymatic or heat-dependent hydration. This is a prerequisite for the S-specific NAD(P)H-hydrate dehydratase to allow the repair of both epimers of NAD(P)HX.</text>
</comment>
<comment type="similarity">
    <text evidence="17">Belongs to the NnrD/CARKD family.</text>
</comment>
<dbReference type="GO" id="GO:0046872">
    <property type="term" value="F:metal ion binding"/>
    <property type="evidence" value="ECO:0007669"/>
    <property type="project" value="UniProtKB-UniRule"/>
</dbReference>
<dbReference type="GO" id="GO:0052855">
    <property type="term" value="F:ADP-dependent NAD(P)H-hydrate dehydratase activity"/>
    <property type="evidence" value="ECO:0007669"/>
    <property type="project" value="UniProtKB-UniRule"/>
</dbReference>
<evidence type="ECO:0000256" key="5">
    <source>
        <dbReference type="ARBA" id="ARBA00022723"/>
    </source>
</evidence>
<evidence type="ECO:0000259" key="20">
    <source>
        <dbReference type="PROSITE" id="PS51383"/>
    </source>
</evidence>
<dbReference type="InterPro" id="IPR000631">
    <property type="entry name" value="CARKD"/>
</dbReference>
<feature type="binding site" evidence="18">
    <location>
        <begin position="52"/>
        <end position="56"/>
    </location>
    <ligand>
        <name>(6S)-NADPHX</name>
        <dbReference type="ChEBI" id="CHEBI:64076"/>
    </ligand>
</feature>
<evidence type="ECO:0000256" key="12">
    <source>
        <dbReference type="ARBA" id="ARBA00023239"/>
    </source>
</evidence>
<evidence type="ECO:0000256" key="7">
    <source>
        <dbReference type="ARBA" id="ARBA00022840"/>
    </source>
</evidence>
<dbReference type="InterPro" id="IPR036652">
    <property type="entry name" value="YjeF_N_dom_sf"/>
</dbReference>
<reference evidence="22 23" key="1">
    <citation type="submission" date="2018-06" db="EMBL/GenBank/DDBJ databases">
        <title>Draft genome sequence of hyperthermophilic methanogen Methanothermobacter tenebrarum sp. MCM-B 1447.</title>
        <authorList>
            <person name="Pore S.D."/>
            <person name="Dagar S."/>
            <person name="Dhakephalkar P.K."/>
        </authorList>
    </citation>
    <scope>NUCLEOTIDE SEQUENCE [LARGE SCALE GENOMIC DNA]</scope>
    <source>
        <strain evidence="22 23">MCM B 1447</strain>
    </source>
</reference>
<feature type="binding site" evidence="18">
    <location>
        <position position="53"/>
    </location>
    <ligand>
        <name>K(+)</name>
        <dbReference type="ChEBI" id="CHEBI:29103"/>
    </ligand>
</feature>
<keyword evidence="6 17" id="KW-0547">Nucleotide-binding</keyword>
<feature type="binding site" evidence="17">
    <location>
        <position position="438"/>
    </location>
    <ligand>
        <name>AMP</name>
        <dbReference type="ChEBI" id="CHEBI:456215"/>
    </ligand>
</feature>
<comment type="catalytic activity">
    <reaction evidence="16 17 19">
        <text>(6S)-NADPHX + ADP = AMP + phosphate + NADPH + H(+)</text>
        <dbReference type="Rhea" id="RHEA:32235"/>
        <dbReference type="ChEBI" id="CHEBI:15378"/>
        <dbReference type="ChEBI" id="CHEBI:43474"/>
        <dbReference type="ChEBI" id="CHEBI:57783"/>
        <dbReference type="ChEBI" id="CHEBI:64076"/>
        <dbReference type="ChEBI" id="CHEBI:456215"/>
        <dbReference type="ChEBI" id="CHEBI:456216"/>
        <dbReference type="EC" id="4.2.1.136"/>
    </reaction>
</comment>
<keyword evidence="7 17" id="KW-0067">ATP-binding</keyword>
<feature type="binding site" evidence="18">
    <location>
        <position position="125"/>
    </location>
    <ligand>
        <name>K(+)</name>
        <dbReference type="ChEBI" id="CHEBI:29103"/>
    </ligand>
</feature>
<dbReference type="PROSITE" id="PS51385">
    <property type="entry name" value="YJEF_N"/>
    <property type="match status" value="1"/>
</dbReference>
<dbReference type="Gene3D" id="3.40.1190.20">
    <property type="match status" value="1"/>
</dbReference>
<dbReference type="Pfam" id="PF03853">
    <property type="entry name" value="YjeF_N"/>
    <property type="match status" value="1"/>
</dbReference>
<dbReference type="InterPro" id="IPR030677">
    <property type="entry name" value="Nnr"/>
</dbReference>
<dbReference type="PANTHER" id="PTHR12592">
    <property type="entry name" value="ATP-DEPENDENT (S)-NAD(P)H-HYDRATE DEHYDRATASE FAMILY MEMBER"/>
    <property type="match status" value="1"/>
</dbReference>
<comment type="cofactor">
    <cofactor evidence="17">
        <name>Mg(2+)</name>
        <dbReference type="ChEBI" id="CHEBI:18420"/>
    </cofactor>
</comment>
<evidence type="ECO:0000256" key="19">
    <source>
        <dbReference type="PIRNR" id="PIRNR017184"/>
    </source>
</evidence>
<feature type="binding site" evidence="18">
    <location>
        <position position="161"/>
    </location>
    <ligand>
        <name>K(+)</name>
        <dbReference type="ChEBI" id="CHEBI:29103"/>
    </ligand>
</feature>
<proteinExistence type="inferred from homology"/>
<keyword evidence="10 17" id="KW-0520">NAD</keyword>
<evidence type="ECO:0000313" key="22">
    <source>
        <dbReference type="EMBL" id="RAO79706.1"/>
    </source>
</evidence>
<dbReference type="GO" id="GO:0046496">
    <property type="term" value="P:nicotinamide nucleotide metabolic process"/>
    <property type="evidence" value="ECO:0007669"/>
    <property type="project" value="UniProtKB-UniRule"/>
</dbReference>
<dbReference type="HAMAP" id="MF_01965">
    <property type="entry name" value="NADHX_dehydratase"/>
    <property type="match status" value="1"/>
</dbReference>
<keyword evidence="9 18" id="KW-0630">Potassium</keyword>
<dbReference type="InterPro" id="IPR029056">
    <property type="entry name" value="Ribokinase-like"/>
</dbReference>
<keyword evidence="12 17" id="KW-0456">Lyase</keyword>
<keyword evidence="5 18" id="KW-0479">Metal-binding</keyword>
<dbReference type="InterPro" id="IPR004443">
    <property type="entry name" value="YjeF_N_dom"/>
</dbReference>
<feature type="binding site" evidence="18">
    <location>
        <position position="158"/>
    </location>
    <ligand>
        <name>(6S)-NADPHX</name>
        <dbReference type="ChEBI" id="CHEBI:64076"/>
    </ligand>
</feature>
<accession>A0A328PJ23</accession>
<dbReference type="EMBL" id="QLOE01000002">
    <property type="protein sequence ID" value="RAO79706.1"/>
    <property type="molecule type" value="Genomic_DNA"/>
</dbReference>